<dbReference type="InterPro" id="IPR007655">
    <property type="entry name" value="Slam_C"/>
</dbReference>
<gene>
    <name evidence="11" type="ORF">Xbed_02629</name>
</gene>
<keyword evidence="2" id="KW-1134">Transmembrane beta strand</keyword>
<feature type="signal peptide" evidence="8">
    <location>
        <begin position="1"/>
        <end position="31"/>
    </location>
</feature>
<evidence type="ECO:0008006" key="13">
    <source>
        <dbReference type="Google" id="ProtNLM"/>
    </source>
</evidence>
<dbReference type="GO" id="GO:0009279">
    <property type="term" value="C:cell outer membrane"/>
    <property type="evidence" value="ECO:0007669"/>
    <property type="project" value="UniProtKB-SubCell"/>
</dbReference>
<proteinExistence type="inferred from homology"/>
<dbReference type="OrthoDB" id="7525402at2"/>
<name>A0A1Y2SMA8_9GAMM</name>
<accession>A0A1Y2SMA8</accession>
<dbReference type="Gene3D" id="1.25.40.10">
    <property type="entry name" value="Tetratricopeptide repeat domain"/>
    <property type="match status" value="1"/>
</dbReference>
<keyword evidence="3" id="KW-0812">Transmembrane</keyword>
<sequence>MTDNRKVHGKRRAPLLLTSLLLSFLSPAIHANEDISHKIWQEERYYQQHKQQKKEADLMMSDAISTKSGASSIVIHGQKFKLENNEKDIAKALYLAINYRQWQDVKRLLIAYKKLPRYDPLLVDFAQGWLAQLHGNSVLATAYYQKILRQKPNSTRIKLELARVYFNDYKNRESEQLFKEISEQQQLPEIILQNIGRYQEAINLRNGWHGSFSLGYTYDDNINLSSNQKPICLLPIKEKCVIERNIPKPIKEWGAVYNATLSRRYPLVGHHGIFGRGLIYGENYHHYHDENENMLLLVSGYSYKSRTHDFSFGPLFEYKQRAGNTEYHAIGAKIEWQWDITTQTSLNIELGHKKLSYQPRYRWKDGELSSCYFSLSHAISKRLMLFGGGSWNYQNNQQAASRYQKWGVNMGIAGQLYSGINGSLFVTLKKQQFGAYSALLGAKRQDNEQIYTASIKFPVAKILGMTPSLTFRHRHNRSNVGWLYSYDKNEVQIQLEKYF</sequence>
<evidence type="ECO:0000256" key="1">
    <source>
        <dbReference type="ARBA" id="ARBA00004571"/>
    </source>
</evidence>
<organism evidence="11 12">
    <name type="scientific">Xenorhabdus beddingii</name>
    <dbReference type="NCBI Taxonomy" id="40578"/>
    <lineage>
        <taxon>Bacteria</taxon>
        <taxon>Pseudomonadati</taxon>
        <taxon>Pseudomonadota</taxon>
        <taxon>Gammaproteobacteria</taxon>
        <taxon>Enterobacterales</taxon>
        <taxon>Morganellaceae</taxon>
        <taxon>Xenorhabdus</taxon>
    </lineage>
</organism>
<keyword evidence="5" id="KW-0472">Membrane</keyword>
<evidence type="ECO:0000256" key="5">
    <source>
        <dbReference type="ARBA" id="ARBA00023136"/>
    </source>
</evidence>
<dbReference type="STRING" id="40578.Xbed_02629"/>
<dbReference type="Proteomes" id="UP000194204">
    <property type="component" value="Unassembled WGS sequence"/>
</dbReference>
<reference evidence="11 12" key="1">
    <citation type="submission" date="2017-01" db="EMBL/GenBank/DDBJ databases">
        <title>Deconstructing symbiosis and pathogenesis requirements using a combined genomic-metabolomic approach.</title>
        <authorList>
            <person name="Tobias N.J."/>
            <person name="Wolff H."/>
            <person name="Djahanschiri B."/>
            <person name="Ebersberger I."/>
            <person name="Bode H.B."/>
        </authorList>
    </citation>
    <scope>NUCLEOTIDE SEQUENCE [LARGE SCALE GENOMIC DNA]</scope>
    <source>
        <strain evidence="11 12">DSM 4764</strain>
    </source>
</reference>
<evidence type="ECO:0000313" key="11">
    <source>
        <dbReference type="EMBL" id="OTA19232.1"/>
    </source>
</evidence>
<evidence type="ECO:0000256" key="8">
    <source>
        <dbReference type="SAM" id="SignalP"/>
    </source>
</evidence>
<dbReference type="RefSeq" id="WP_086113345.1">
    <property type="nucleotide sequence ID" value="NZ_CAWNHF010000124.1"/>
</dbReference>
<evidence type="ECO:0000256" key="7">
    <source>
        <dbReference type="ARBA" id="ARBA00023609"/>
    </source>
</evidence>
<evidence type="ECO:0000256" key="2">
    <source>
        <dbReference type="ARBA" id="ARBA00022452"/>
    </source>
</evidence>
<dbReference type="AlphaFoldDB" id="A0A1Y2SMA8"/>
<dbReference type="InterPro" id="IPR057556">
    <property type="entry name" value="TPR_Slam"/>
</dbReference>
<comment type="subcellular location">
    <subcellularLocation>
        <location evidence="1">Cell outer membrane</location>
        <topology evidence="1">Multi-pass membrane protein</topology>
    </subcellularLocation>
</comment>
<evidence type="ECO:0000256" key="3">
    <source>
        <dbReference type="ARBA" id="ARBA00022692"/>
    </source>
</evidence>
<evidence type="ECO:0000259" key="9">
    <source>
        <dbReference type="Pfam" id="PF04575"/>
    </source>
</evidence>
<feature type="domain" description="Surface lipoprotein assembly modifier C-terminal" evidence="9">
    <location>
        <begin position="208"/>
        <end position="499"/>
    </location>
</feature>
<dbReference type="Pfam" id="PF24575">
    <property type="entry name" value="TPR_Slam"/>
    <property type="match status" value="1"/>
</dbReference>
<keyword evidence="12" id="KW-1185">Reference proteome</keyword>
<dbReference type="Pfam" id="PF04575">
    <property type="entry name" value="SlipAM"/>
    <property type="match status" value="1"/>
</dbReference>
<feature type="domain" description="Surface lipoprotein assembly modifier N-terminal TPR repeats region" evidence="10">
    <location>
        <begin position="78"/>
        <end position="178"/>
    </location>
</feature>
<keyword evidence="4 8" id="KW-0732">Signal</keyword>
<comment type="similarity">
    <text evidence="7">Belongs to the Slam family.</text>
</comment>
<evidence type="ECO:0000256" key="6">
    <source>
        <dbReference type="ARBA" id="ARBA00023237"/>
    </source>
</evidence>
<evidence type="ECO:0000313" key="12">
    <source>
        <dbReference type="Proteomes" id="UP000194204"/>
    </source>
</evidence>
<dbReference type="SUPFAM" id="SSF48452">
    <property type="entry name" value="TPR-like"/>
    <property type="match status" value="1"/>
</dbReference>
<protein>
    <recommendedName>
        <fullName evidence="13">DUF560 domain-containing protein</fullName>
    </recommendedName>
</protein>
<dbReference type="EMBL" id="MUBK01000021">
    <property type="protein sequence ID" value="OTA19232.1"/>
    <property type="molecule type" value="Genomic_DNA"/>
</dbReference>
<dbReference type="InterPro" id="IPR011990">
    <property type="entry name" value="TPR-like_helical_dom_sf"/>
</dbReference>
<feature type="chain" id="PRO_5012101687" description="DUF560 domain-containing protein" evidence="8">
    <location>
        <begin position="32"/>
        <end position="499"/>
    </location>
</feature>
<evidence type="ECO:0000259" key="10">
    <source>
        <dbReference type="Pfam" id="PF24575"/>
    </source>
</evidence>
<evidence type="ECO:0000256" key="4">
    <source>
        <dbReference type="ARBA" id="ARBA00022729"/>
    </source>
</evidence>
<comment type="caution">
    <text evidence="11">The sequence shown here is derived from an EMBL/GenBank/DDBJ whole genome shotgun (WGS) entry which is preliminary data.</text>
</comment>
<keyword evidence="6" id="KW-0998">Cell outer membrane</keyword>